<keyword evidence="1" id="KW-0472">Membrane</keyword>
<evidence type="ECO:0000256" key="1">
    <source>
        <dbReference type="SAM" id="Phobius"/>
    </source>
</evidence>
<evidence type="ECO:0000313" key="2">
    <source>
        <dbReference type="EMBL" id="SPJ24254.1"/>
    </source>
</evidence>
<gene>
    <name evidence="2" type="ORF">PAA8504_02082</name>
</gene>
<feature type="transmembrane region" description="Helical" evidence="1">
    <location>
        <begin position="139"/>
        <end position="162"/>
    </location>
</feature>
<feature type="transmembrane region" description="Helical" evidence="1">
    <location>
        <begin position="77"/>
        <end position="96"/>
    </location>
</feature>
<feature type="transmembrane region" description="Helical" evidence="1">
    <location>
        <begin position="20"/>
        <end position="40"/>
    </location>
</feature>
<reference evidence="2 3" key="1">
    <citation type="submission" date="2018-03" db="EMBL/GenBank/DDBJ databases">
        <authorList>
            <person name="Keele B.F."/>
        </authorList>
    </citation>
    <scope>NUCLEOTIDE SEQUENCE [LARGE SCALE GENOMIC DNA]</scope>
    <source>
        <strain evidence="2 3">CECT 8504</strain>
    </source>
</reference>
<evidence type="ECO:0000313" key="3">
    <source>
        <dbReference type="Proteomes" id="UP000244912"/>
    </source>
</evidence>
<organism evidence="2 3">
    <name type="scientific">Palleronia abyssalis</name>
    <dbReference type="NCBI Taxonomy" id="1501240"/>
    <lineage>
        <taxon>Bacteria</taxon>
        <taxon>Pseudomonadati</taxon>
        <taxon>Pseudomonadota</taxon>
        <taxon>Alphaproteobacteria</taxon>
        <taxon>Rhodobacterales</taxon>
        <taxon>Roseobacteraceae</taxon>
        <taxon>Palleronia</taxon>
    </lineage>
</organism>
<name>A0A2R8BVR7_9RHOB</name>
<keyword evidence="1" id="KW-0812">Transmembrane</keyword>
<feature type="transmembrane region" description="Helical" evidence="1">
    <location>
        <begin position="108"/>
        <end position="127"/>
    </location>
</feature>
<keyword evidence="1" id="KW-1133">Transmembrane helix</keyword>
<protein>
    <submittedName>
        <fullName evidence="2">Uncharacterized protein</fullName>
    </submittedName>
</protein>
<dbReference type="AlphaFoldDB" id="A0A2R8BVR7"/>
<accession>A0A2R8BVR7</accession>
<sequence>MNERGNLVPRTRLMRGPIAFRAVAIGSIASLAVHGALAIFGRSAGRSAFAAINATSHIVYGPAAGEVDEADLPHTGVGAAINHGASIFWAVPLAWWLAARRETSTADIVRGAVATGITAGVIDYGVVPRRLSPGWHLALPARSVAGTFGALAAGLALGALLTRGSGRVPSRRTRGIVFGRKRP</sequence>
<proteinExistence type="predicted"/>
<dbReference type="EMBL" id="ONZF01000004">
    <property type="protein sequence ID" value="SPJ24254.1"/>
    <property type="molecule type" value="Genomic_DNA"/>
</dbReference>
<keyword evidence="3" id="KW-1185">Reference proteome</keyword>
<dbReference type="Proteomes" id="UP000244912">
    <property type="component" value="Unassembled WGS sequence"/>
</dbReference>